<evidence type="ECO:0000256" key="1">
    <source>
        <dbReference type="ARBA" id="ARBA00022664"/>
    </source>
</evidence>
<feature type="compositionally biased region" description="Basic and acidic residues" evidence="3">
    <location>
        <begin position="46"/>
        <end position="67"/>
    </location>
</feature>
<dbReference type="PROSITE" id="PS50158">
    <property type="entry name" value="ZF_CCHC"/>
    <property type="match status" value="1"/>
</dbReference>
<feature type="domain" description="Reverse transcriptase" evidence="5">
    <location>
        <begin position="666"/>
        <end position="819"/>
    </location>
</feature>
<keyword evidence="6" id="KW-0548">Nucleotidyltransferase</keyword>
<dbReference type="InterPro" id="IPR000477">
    <property type="entry name" value="RT_dom"/>
</dbReference>
<name>V2XMX1_MONRO</name>
<evidence type="ECO:0000256" key="2">
    <source>
        <dbReference type="PROSITE-ProRule" id="PRU00047"/>
    </source>
</evidence>
<dbReference type="HOGENOM" id="CLU_000384_19_4_1"/>
<dbReference type="Pfam" id="PF00098">
    <property type="entry name" value="zf-CCHC"/>
    <property type="match status" value="1"/>
</dbReference>
<dbReference type="PANTHER" id="PTHR15503:SF22">
    <property type="entry name" value="TRANSPOSON TY3-I GAG POLYPROTEIN"/>
    <property type="match status" value="1"/>
</dbReference>
<keyword evidence="2" id="KW-0863">Zinc-finger</keyword>
<dbReference type="GO" id="GO:0006397">
    <property type="term" value="P:mRNA processing"/>
    <property type="evidence" value="ECO:0007669"/>
    <property type="project" value="UniProtKB-KW"/>
</dbReference>
<dbReference type="Pfam" id="PF08284">
    <property type="entry name" value="RVP_2"/>
    <property type="match status" value="1"/>
</dbReference>
<dbReference type="Proteomes" id="UP000017559">
    <property type="component" value="Unassembled WGS sequence"/>
</dbReference>
<sequence length="819" mass="94687">APFTAAEEADLDDQLEVAKQLLNPDPEQTPRRITRSQRRGAVESLQTERTETEAKSSETDPFDEYRNIFHTPTPEMMTPSGSAAASDVKPKVEHDDTDEQWAQTISTAVLQTIDDKKDEASKGPTPDPFLGKQSDTRRFLLNLELYFAMNPVKANTDEKKKMLLLSLVKGNTSEWKQRETMKLFPENDDPEEKKKAAEETWSSFKQRFRAEWQPVNVVREAQTKIEQIRMTDRANEYVNRFRLITMDTKYDDEALMRFFREGLPESLQTKIMLRTDGEPETLDEWYKLAIKYDNQYKLVMANRKKRELIKPKIARKEKEVTVGRLLSESDKKDYMVAGKCFRCAKTGHVSRDCPLKGQTQQTPPPKYEPKKLSPREAFAKIRALIAEQGEGEQEEIFDLMGKEAKLNRNSMRIPIQYNVGTEIVETKALIDSGAGGRFICEEEARKLKKPWTRLEKPIKVFNVDGTRNKIGWITHSVTIDITIGDRSMKETLLISGLGPERVILGLPWLQDHNPDIDWVTGVVHFRPRRKIMVKRSMKPFIGIFEETKELDTGILDKVEDDEVLIWSFIKGEEDSDEIRINAKLSTSQVLAQAHEVKVKPLEELLPSYLSDYSDRFEKKKAERFPPSRPYDHAIDLKPDFKPRDCKIYSLSPKEQIEQDKFLDENLRKGYIRPLKSPMASPFFFVAKKEAGALRPCQDYRDLNNGTIKNRYPLPLVTDLVDRLKTAKVFTKLDLRNGYNNIRIKDGDQWKAAFKTPRGLFEPTVMFFGLTNSPATFQAFMNDILKDFIDEGWCVVYMDDILIFSDEINIHRLRTRQVLE</sequence>
<dbReference type="CDD" id="cd00303">
    <property type="entry name" value="retropepsin_like"/>
    <property type="match status" value="1"/>
</dbReference>
<keyword evidence="1" id="KW-0507">mRNA processing</keyword>
<feature type="domain" description="CCHC-type" evidence="4">
    <location>
        <begin position="339"/>
        <end position="354"/>
    </location>
</feature>
<dbReference type="SMART" id="SM00343">
    <property type="entry name" value="ZnF_C2HC"/>
    <property type="match status" value="1"/>
</dbReference>
<dbReference type="AlphaFoldDB" id="V2XMX1"/>
<evidence type="ECO:0000256" key="3">
    <source>
        <dbReference type="SAM" id="MobiDB-lite"/>
    </source>
</evidence>
<dbReference type="GO" id="GO:0003964">
    <property type="term" value="F:RNA-directed DNA polymerase activity"/>
    <property type="evidence" value="ECO:0007669"/>
    <property type="project" value="UniProtKB-KW"/>
</dbReference>
<keyword evidence="7" id="KW-1185">Reference proteome</keyword>
<proteinExistence type="predicted"/>
<dbReference type="Pfam" id="PF03732">
    <property type="entry name" value="Retrotrans_gag"/>
    <property type="match status" value="1"/>
</dbReference>
<dbReference type="SUPFAM" id="SSF57756">
    <property type="entry name" value="Retrovirus zinc finger-like domains"/>
    <property type="match status" value="1"/>
</dbReference>
<reference evidence="6 7" key="1">
    <citation type="journal article" date="2014" name="BMC Genomics">
        <title>Genome and secretome analysis of the hemibiotrophic fungal pathogen, Moniliophthora roreri, which causes frosty pod rot disease of cacao: mechanisms of the biotrophic and necrotrophic phases.</title>
        <authorList>
            <person name="Meinhardt L.W."/>
            <person name="Costa G.G.L."/>
            <person name="Thomazella D.P.T."/>
            <person name="Teixeira P.J.P.L."/>
            <person name="Carazzolle M.F."/>
            <person name="Schuster S.C."/>
            <person name="Carlson J.E."/>
            <person name="Guiltinan M.J."/>
            <person name="Mieczkowski P."/>
            <person name="Farmer A."/>
            <person name="Ramaraj T."/>
            <person name="Crozier J."/>
            <person name="Davis R.E."/>
            <person name="Shao J."/>
            <person name="Melnick R.L."/>
            <person name="Pereira G.A.G."/>
            <person name="Bailey B.A."/>
        </authorList>
    </citation>
    <scope>NUCLEOTIDE SEQUENCE [LARGE SCALE GENOMIC DNA]</scope>
    <source>
        <strain evidence="6 7">MCA 2997</strain>
    </source>
</reference>
<evidence type="ECO:0000259" key="4">
    <source>
        <dbReference type="PROSITE" id="PS50158"/>
    </source>
</evidence>
<dbReference type="Pfam" id="PF00078">
    <property type="entry name" value="RVT_1"/>
    <property type="match status" value="1"/>
</dbReference>
<feature type="non-terminal residue" evidence="6">
    <location>
        <position position="1"/>
    </location>
</feature>
<feature type="region of interest" description="Disordered" evidence="3">
    <location>
        <begin position="114"/>
        <end position="133"/>
    </location>
</feature>
<dbReference type="InterPro" id="IPR043128">
    <property type="entry name" value="Rev_trsase/Diguanyl_cyclase"/>
</dbReference>
<keyword evidence="2" id="KW-0479">Metal-binding</keyword>
<dbReference type="PROSITE" id="PS50878">
    <property type="entry name" value="RT_POL"/>
    <property type="match status" value="1"/>
</dbReference>
<dbReference type="InterPro" id="IPR036875">
    <property type="entry name" value="Znf_CCHC_sf"/>
</dbReference>
<protein>
    <submittedName>
        <fullName evidence="6">Reverse transcriptase-rnase h-integrase</fullName>
    </submittedName>
</protein>
<dbReference type="SUPFAM" id="SSF56672">
    <property type="entry name" value="DNA/RNA polymerases"/>
    <property type="match status" value="1"/>
</dbReference>
<keyword evidence="6" id="KW-0808">Transferase</keyword>
<keyword evidence="2" id="KW-0862">Zinc</keyword>
<dbReference type="GO" id="GO:0008270">
    <property type="term" value="F:zinc ion binding"/>
    <property type="evidence" value="ECO:0007669"/>
    <property type="project" value="UniProtKB-KW"/>
</dbReference>
<organism evidence="6 7">
    <name type="scientific">Moniliophthora roreri (strain MCA 2997)</name>
    <name type="common">Cocoa frosty pod rot fungus</name>
    <name type="synonym">Crinipellis roreri</name>
    <dbReference type="NCBI Taxonomy" id="1381753"/>
    <lineage>
        <taxon>Eukaryota</taxon>
        <taxon>Fungi</taxon>
        <taxon>Dikarya</taxon>
        <taxon>Basidiomycota</taxon>
        <taxon>Agaricomycotina</taxon>
        <taxon>Agaricomycetes</taxon>
        <taxon>Agaricomycetidae</taxon>
        <taxon>Agaricales</taxon>
        <taxon>Marasmiineae</taxon>
        <taxon>Marasmiaceae</taxon>
        <taxon>Moniliophthora</taxon>
    </lineage>
</organism>
<dbReference type="OrthoDB" id="3250101at2759"/>
<dbReference type="Gene3D" id="4.10.60.10">
    <property type="entry name" value="Zinc finger, CCHC-type"/>
    <property type="match status" value="1"/>
</dbReference>
<evidence type="ECO:0000313" key="7">
    <source>
        <dbReference type="Proteomes" id="UP000017559"/>
    </source>
</evidence>
<dbReference type="InterPro" id="IPR021109">
    <property type="entry name" value="Peptidase_aspartic_dom_sf"/>
</dbReference>
<evidence type="ECO:0000259" key="5">
    <source>
        <dbReference type="PROSITE" id="PS50878"/>
    </source>
</evidence>
<dbReference type="CDD" id="cd01647">
    <property type="entry name" value="RT_LTR"/>
    <property type="match status" value="1"/>
</dbReference>
<dbReference type="InterPro" id="IPR043502">
    <property type="entry name" value="DNA/RNA_pol_sf"/>
</dbReference>
<dbReference type="PANTHER" id="PTHR15503">
    <property type="entry name" value="LDOC1 RELATED"/>
    <property type="match status" value="1"/>
</dbReference>
<dbReference type="Gene3D" id="3.10.10.10">
    <property type="entry name" value="HIV Type 1 Reverse Transcriptase, subunit A, domain 1"/>
    <property type="match status" value="1"/>
</dbReference>
<feature type="region of interest" description="Disordered" evidence="3">
    <location>
        <begin position="21"/>
        <end position="86"/>
    </location>
</feature>
<dbReference type="GO" id="GO:0003676">
    <property type="term" value="F:nucleic acid binding"/>
    <property type="evidence" value="ECO:0007669"/>
    <property type="project" value="InterPro"/>
</dbReference>
<dbReference type="InterPro" id="IPR032567">
    <property type="entry name" value="RTL1-rel"/>
</dbReference>
<dbReference type="InterPro" id="IPR005162">
    <property type="entry name" value="Retrotrans_gag_dom"/>
</dbReference>
<evidence type="ECO:0000313" key="6">
    <source>
        <dbReference type="EMBL" id="ESK80859.1"/>
    </source>
</evidence>
<dbReference type="Gene3D" id="3.30.70.270">
    <property type="match status" value="1"/>
</dbReference>
<comment type="caution">
    <text evidence="6">The sequence shown here is derived from an EMBL/GenBank/DDBJ whole genome shotgun (WGS) entry which is preliminary data.</text>
</comment>
<dbReference type="KEGG" id="mrr:Moror_15419"/>
<gene>
    <name evidence="6" type="ORF">Moror_15419</name>
</gene>
<accession>V2XMX1</accession>
<dbReference type="Gene3D" id="2.40.70.10">
    <property type="entry name" value="Acid Proteases"/>
    <property type="match status" value="1"/>
</dbReference>
<dbReference type="EMBL" id="AWSO01002909">
    <property type="protein sequence ID" value="ESK80859.1"/>
    <property type="molecule type" value="Genomic_DNA"/>
</dbReference>
<dbReference type="InterPro" id="IPR001878">
    <property type="entry name" value="Znf_CCHC"/>
</dbReference>
<keyword evidence="6" id="KW-0695">RNA-directed DNA polymerase</keyword>